<organism evidence="2 3">
    <name type="scientific">Methylovorus glucosotrophus (strain SIP3-4)</name>
    <dbReference type="NCBI Taxonomy" id="582744"/>
    <lineage>
        <taxon>Bacteria</taxon>
        <taxon>Pseudomonadati</taxon>
        <taxon>Pseudomonadota</taxon>
        <taxon>Betaproteobacteria</taxon>
        <taxon>Nitrosomonadales</taxon>
        <taxon>Methylophilaceae</taxon>
        <taxon>Methylovorus</taxon>
    </lineage>
</organism>
<dbReference type="AlphaFoldDB" id="C6XB39"/>
<evidence type="ECO:0000313" key="2">
    <source>
        <dbReference type="EMBL" id="ACT51809.1"/>
    </source>
</evidence>
<evidence type="ECO:0000313" key="3">
    <source>
        <dbReference type="Proteomes" id="UP000002743"/>
    </source>
</evidence>
<gene>
    <name evidence="2" type="ordered locus">Msip34_2572</name>
</gene>
<reference evidence="3" key="1">
    <citation type="submission" date="2009-07" db="EMBL/GenBank/DDBJ databases">
        <title>Complete sequence of chromosome of Methylovorus sp. SIP3-4.</title>
        <authorList>
            <person name="Lucas S."/>
            <person name="Copeland A."/>
            <person name="Lapidus A."/>
            <person name="Glavina del Rio T."/>
            <person name="Tice H."/>
            <person name="Bruce D."/>
            <person name="Goodwin L."/>
            <person name="Pitluck S."/>
            <person name="Clum A."/>
            <person name="Larimer F."/>
            <person name="Land M."/>
            <person name="Hauser L."/>
            <person name="Kyrpides N."/>
            <person name="Mikhailova N."/>
            <person name="Kayluzhnaya M."/>
            <person name="Chistoserdova L."/>
        </authorList>
    </citation>
    <scope>NUCLEOTIDE SEQUENCE [LARGE SCALE GENOMIC DNA]</scope>
    <source>
        <strain evidence="3">SIP3-4</strain>
    </source>
</reference>
<name>C6XB39_METGS</name>
<keyword evidence="1" id="KW-0812">Transmembrane</keyword>
<keyword evidence="1" id="KW-0472">Membrane</keyword>
<evidence type="ECO:0000256" key="1">
    <source>
        <dbReference type="SAM" id="Phobius"/>
    </source>
</evidence>
<keyword evidence="1" id="KW-1133">Transmembrane helix</keyword>
<dbReference type="KEGG" id="mei:Msip34_2572"/>
<feature type="transmembrane region" description="Helical" evidence="1">
    <location>
        <begin position="16"/>
        <end position="39"/>
    </location>
</feature>
<keyword evidence="3" id="KW-1185">Reference proteome</keyword>
<reference evidence="2 3" key="2">
    <citation type="journal article" date="2011" name="J. Bacteriol.">
        <title>Genomes of three methylotrophs from a single niche uncover genetic and metabolic divergence of Methylophilaceae.</title>
        <authorList>
            <person name="Lapidus A."/>
            <person name="Clum A."/>
            <person name="Labutti K."/>
            <person name="Kaluzhnaya M.G."/>
            <person name="Lim S."/>
            <person name="Beck D.A."/>
            <person name="Glavina Del Rio T."/>
            <person name="Nolan M."/>
            <person name="Mavromatis K."/>
            <person name="Huntemann M."/>
            <person name="Lucas S."/>
            <person name="Lidstrom M.E."/>
            <person name="Ivanova N."/>
            <person name="Chistoserdova L."/>
        </authorList>
    </citation>
    <scope>NUCLEOTIDE SEQUENCE [LARGE SCALE GENOMIC DNA]</scope>
    <source>
        <strain evidence="2 3">SIP3-4</strain>
    </source>
</reference>
<proteinExistence type="predicted"/>
<accession>C6XB39</accession>
<sequence length="40" mass="4802">MLNDDPEPNEKPAKWYHIYFVELCIAIFLLFMALLNHFFG</sequence>
<dbReference type="Proteomes" id="UP000002743">
    <property type="component" value="Chromosome"/>
</dbReference>
<protein>
    <submittedName>
        <fullName evidence="2">Uncharacterized protein</fullName>
    </submittedName>
</protein>
<dbReference type="EMBL" id="CP001674">
    <property type="protein sequence ID" value="ACT51809.1"/>
    <property type="molecule type" value="Genomic_DNA"/>
</dbReference>
<dbReference type="HOGENOM" id="CLU_3292283_0_0_4"/>